<dbReference type="Proteomes" id="UP000029393">
    <property type="component" value="Unassembled WGS sequence"/>
</dbReference>
<dbReference type="eggNOG" id="COG0841">
    <property type="taxonomic scope" value="Bacteria"/>
</dbReference>
<feature type="transmembrane region" description="Helical" evidence="1">
    <location>
        <begin position="12"/>
        <end position="34"/>
    </location>
</feature>
<keyword evidence="3" id="KW-1185">Reference proteome</keyword>
<dbReference type="PANTHER" id="PTHR32063:SF73">
    <property type="entry name" value="RND SUPERFAMILY EFFLUX PUMP PERMEASE COMPONENT 1"/>
    <property type="match status" value="1"/>
</dbReference>
<dbReference type="PATRIC" id="fig|1384056.3.peg.904"/>
<comment type="caution">
    <text evidence="2">The sequence shown here is derived from an EMBL/GenBank/DDBJ whole genome shotgun (WGS) entry which is preliminary data.</text>
</comment>
<dbReference type="RefSeq" id="WP_034211070.1">
    <property type="nucleotide sequence ID" value="NZ_AVCK01000012.1"/>
</dbReference>
<dbReference type="GO" id="GO:0042910">
    <property type="term" value="F:xenobiotic transmembrane transporter activity"/>
    <property type="evidence" value="ECO:0007669"/>
    <property type="project" value="TreeGrafter"/>
</dbReference>
<dbReference type="STRING" id="1384056.N787_01375"/>
<protein>
    <recommendedName>
        <fullName evidence="4">Acriflavin resistance protein</fullName>
    </recommendedName>
</protein>
<dbReference type="SUPFAM" id="SSF82866">
    <property type="entry name" value="Multidrug efflux transporter AcrB transmembrane domain"/>
    <property type="match status" value="2"/>
</dbReference>
<feature type="transmembrane region" description="Helical" evidence="1">
    <location>
        <begin position="455"/>
        <end position="481"/>
    </location>
</feature>
<feature type="transmembrane region" description="Helical" evidence="1">
    <location>
        <begin position="883"/>
        <end position="901"/>
    </location>
</feature>
<dbReference type="GO" id="GO:0005886">
    <property type="term" value="C:plasma membrane"/>
    <property type="evidence" value="ECO:0007669"/>
    <property type="project" value="TreeGrafter"/>
</dbReference>
<feature type="transmembrane region" description="Helical" evidence="1">
    <location>
        <begin position="383"/>
        <end position="408"/>
    </location>
</feature>
<evidence type="ECO:0000313" key="3">
    <source>
        <dbReference type="Proteomes" id="UP000029393"/>
    </source>
</evidence>
<dbReference type="Gene3D" id="3.30.70.1440">
    <property type="entry name" value="Multidrug efflux transporter AcrB pore domain"/>
    <property type="match status" value="1"/>
</dbReference>
<feature type="transmembrane region" description="Helical" evidence="1">
    <location>
        <begin position="992"/>
        <end position="1014"/>
    </location>
</feature>
<feature type="transmembrane region" description="Helical" evidence="1">
    <location>
        <begin position="357"/>
        <end position="377"/>
    </location>
</feature>
<dbReference type="PRINTS" id="PR00702">
    <property type="entry name" value="ACRIFLAVINRP"/>
</dbReference>
<dbReference type="Gene3D" id="3.30.70.1320">
    <property type="entry name" value="Multidrug efflux transporter AcrB pore domain like"/>
    <property type="match status" value="1"/>
</dbReference>
<dbReference type="SUPFAM" id="SSF82693">
    <property type="entry name" value="Multidrug efflux transporter AcrB pore domain, PN1, PN2, PC1 and PC2 subdomains"/>
    <property type="match status" value="2"/>
</dbReference>
<feature type="transmembrane region" description="Helical" evidence="1">
    <location>
        <begin position="857"/>
        <end position="876"/>
    </location>
</feature>
<feature type="transmembrane region" description="Helical" evidence="1">
    <location>
        <begin position="522"/>
        <end position="539"/>
    </location>
</feature>
<name>A0A091B5K2_9GAMM</name>
<evidence type="ECO:0000313" key="2">
    <source>
        <dbReference type="EMBL" id="KFN46976.1"/>
    </source>
</evidence>
<feature type="transmembrane region" description="Helical" evidence="1">
    <location>
        <begin position="330"/>
        <end position="350"/>
    </location>
</feature>
<dbReference type="OrthoDB" id="5287122at2"/>
<dbReference type="PANTHER" id="PTHR32063">
    <property type="match status" value="1"/>
</dbReference>
<dbReference type="InterPro" id="IPR001036">
    <property type="entry name" value="Acrflvin-R"/>
</dbReference>
<reference evidence="2 3" key="1">
    <citation type="submission" date="2013-09" db="EMBL/GenBank/DDBJ databases">
        <title>Genome sequencing of Arenimonas metalli.</title>
        <authorList>
            <person name="Chen F."/>
            <person name="Wang G."/>
        </authorList>
    </citation>
    <scope>NUCLEOTIDE SEQUENCE [LARGE SCALE GENOMIC DNA]</scope>
    <source>
        <strain evidence="2 3">CF5-1</strain>
    </source>
</reference>
<evidence type="ECO:0008006" key="4">
    <source>
        <dbReference type="Google" id="ProtNLM"/>
    </source>
</evidence>
<dbReference type="Gene3D" id="3.30.70.1430">
    <property type="entry name" value="Multidrug efflux transporter AcrB pore domain"/>
    <property type="match status" value="2"/>
</dbReference>
<keyword evidence="1" id="KW-0472">Membrane</keyword>
<proteinExistence type="predicted"/>
<feature type="transmembrane region" description="Helical" evidence="1">
    <location>
        <begin position="958"/>
        <end position="980"/>
    </location>
</feature>
<keyword evidence="1" id="KW-0812">Transmembrane</keyword>
<dbReference type="Gene3D" id="3.30.2090.10">
    <property type="entry name" value="Multidrug efflux transporter AcrB TolC docking domain, DN and DC subdomains"/>
    <property type="match status" value="2"/>
</dbReference>
<dbReference type="Pfam" id="PF00873">
    <property type="entry name" value="ACR_tran"/>
    <property type="match status" value="1"/>
</dbReference>
<feature type="transmembrane region" description="Helical" evidence="1">
    <location>
        <begin position="907"/>
        <end position="930"/>
    </location>
</feature>
<sequence>MSLAELSLRRPVTAVMFYVSLVVIGLIAAFRLPLEQFPDVNVPFIFVDLPYPGSTPEEVERTITRPAEEALATLTGIARMRSTSRPDGSSVQMQFSDWDRDIEITASEARDRLDAIRGELPEDLQRYFVFKFSPSDQPVIRVRFAGDRDFTGEYTLIQQQFQRRLERVPGVARVDISGASPPEVEIAISADRLSAHGLGLNELAARLRAVNFSVSAGQINEGRQRLRVQPIGETASLDEMRDLVLNDKGLRLSDVAVIREKPQEVDYGRRLDGRPAVGLDIFRERNANLVDVSRLAMAELALINQEPEFRDIQLNIIDDQAVGVTSSINGLVEAGLIGSLLSLLILFYFLRHWPSTLMVTLAIPICIVMTLGAMYFFGMTLNILSMMGLLIGVGMLVDNAVVVVESIYQYREKYPNDPMRCAIEGTRSVQVAITAGTLTSIIVFMPNLFGERNFISIYLGQVAMTITISLLASWIVAVSLIPMISARLKTPPAVTAEHGFVPRLTRGYASLLRWTLANRAKAVLSMMLLVLVSFVPVTMTKMDFFKNDVGRRIELYFDWKGAYSLEQISEEVLRVEQFLDANREKYQIKQLYSWFSERGWAGMQVTLVDPNPSFVDKLLLRKQEPGLMSAEEVQEMIRKDLPRTARAEIGFNGGDGGGGGGDEQGIRVFLQGDSSATLNELAENLVPMLALRKEFRDVRVDSGDENSEVQVSVNRERAASLGFSAQEVASYIGIALRGTPLREFRSGDAELPVWVRFAGSEDFRVEDMSALTLRRADGTSVPLLSVVDVNVRKGASQITRESRQTSLALEANLAKDVTVPDARKAMEEVLSSATFPPGYRYSFGGSFQQDDEAGKQMIFNLLLALVMVYLVMAAVFESMLFPAAIISSILFSALGVFWLFAFTGTTFTIMAFIGCLVLMGVVVNNGIVLFEHINAQRRSGLSRTDALVHGCKERLRPILMTTCTTVLAMLPLCMGGTQLGGDGPAYYPMARAIAGGLVFSTLVSLLFLPTIYAVMDDMREWTSETLRRGRAKAPLAGLRLGRAAE</sequence>
<evidence type="ECO:0000256" key="1">
    <source>
        <dbReference type="SAM" id="Phobius"/>
    </source>
</evidence>
<dbReference type="InterPro" id="IPR027463">
    <property type="entry name" value="AcrB_DN_DC_subdom"/>
</dbReference>
<dbReference type="AlphaFoldDB" id="A0A091B5K2"/>
<dbReference type="SUPFAM" id="SSF82714">
    <property type="entry name" value="Multidrug efflux transporter AcrB TolC docking domain, DN and DC subdomains"/>
    <property type="match status" value="2"/>
</dbReference>
<accession>A0A091B5K2</accession>
<organism evidence="2 3">
    <name type="scientific">Arenimonas metalli CF5-1</name>
    <dbReference type="NCBI Taxonomy" id="1384056"/>
    <lineage>
        <taxon>Bacteria</taxon>
        <taxon>Pseudomonadati</taxon>
        <taxon>Pseudomonadota</taxon>
        <taxon>Gammaproteobacteria</taxon>
        <taxon>Lysobacterales</taxon>
        <taxon>Lysobacteraceae</taxon>
        <taxon>Arenimonas</taxon>
    </lineage>
</organism>
<gene>
    <name evidence="2" type="ORF">N787_01375</name>
</gene>
<keyword evidence="1" id="KW-1133">Transmembrane helix</keyword>
<dbReference type="EMBL" id="AVCK01000012">
    <property type="protein sequence ID" value="KFN46976.1"/>
    <property type="molecule type" value="Genomic_DNA"/>
</dbReference>
<dbReference type="Gene3D" id="1.20.1640.10">
    <property type="entry name" value="Multidrug efflux transporter AcrB transmembrane domain"/>
    <property type="match status" value="2"/>
</dbReference>
<feature type="transmembrane region" description="Helical" evidence="1">
    <location>
        <begin position="429"/>
        <end position="449"/>
    </location>
</feature>